<dbReference type="InterPro" id="IPR032623">
    <property type="entry name" value="FecR_N"/>
</dbReference>
<evidence type="ECO:0000313" key="3">
    <source>
        <dbReference type="EMBL" id="OBV39860.1"/>
    </source>
</evidence>
<comment type="caution">
    <text evidence="3">The sequence shown here is derived from an EMBL/GenBank/DDBJ whole genome shotgun (WGS) entry which is preliminary data.</text>
</comment>
<evidence type="ECO:0000259" key="2">
    <source>
        <dbReference type="Pfam" id="PF16220"/>
    </source>
</evidence>
<keyword evidence="3" id="KW-0812">Transmembrane</keyword>
<dbReference type="EMBL" id="LOCQ01000051">
    <property type="protein sequence ID" value="OBV39860.1"/>
    <property type="molecule type" value="Genomic_DNA"/>
</dbReference>
<accession>A0A1A7C524</accession>
<dbReference type="PANTHER" id="PTHR30273:SF2">
    <property type="entry name" value="PROTEIN FECR"/>
    <property type="match status" value="1"/>
</dbReference>
<dbReference type="Gene3D" id="2.60.120.1440">
    <property type="match status" value="1"/>
</dbReference>
<keyword evidence="3" id="KW-0472">Membrane</keyword>
<reference evidence="3 4" key="1">
    <citation type="submission" date="2016-04" db="EMBL/GenBank/DDBJ databases">
        <title>Draft genome sequence of Janthinobacterium psychrotolerans sp. nov., isolated from freshwater sediments in Denmark.</title>
        <authorList>
            <person name="Gong X."/>
            <person name="Skrivergaard S."/>
            <person name="Korsgaard B.S."/>
            <person name="Schreiber L."/>
            <person name="Marshall I.P."/>
            <person name="Finster K."/>
            <person name="Schramm A."/>
        </authorList>
    </citation>
    <scope>NUCLEOTIDE SEQUENCE [LARGE SCALE GENOMIC DNA]</scope>
    <source>
        <strain evidence="3 4">S3-2</strain>
    </source>
</reference>
<dbReference type="AlphaFoldDB" id="A0A1A7C524"/>
<feature type="domain" description="FecR protein" evidence="1">
    <location>
        <begin position="119"/>
        <end position="212"/>
    </location>
</feature>
<dbReference type="GO" id="GO:0016989">
    <property type="term" value="F:sigma factor antagonist activity"/>
    <property type="evidence" value="ECO:0007669"/>
    <property type="project" value="TreeGrafter"/>
</dbReference>
<evidence type="ECO:0000313" key="4">
    <source>
        <dbReference type="Proteomes" id="UP000092713"/>
    </source>
</evidence>
<organism evidence="3 4">
    <name type="scientific">Janthinobacterium psychrotolerans</name>
    <dbReference type="NCBI Taxonomy" id="1747903"/>
    <lineage>
        <taxon>Bacteria</taxon>
        <taxon>Pseudomonadati</taxon>
        <taxon>Pseudomonadota</taxon>
        <taxon>Betaproteobacteria</taxon>
        <taxon>Burkholderiales</taxon>
        <taxon>Oxalobacteraceae</taxon>
        <taxon>Janthinobacterium</taxon>
    </lineage>
</organism>
<dbReference type="InterPro" id="IPR012373">
    <property type="entry name" value="Ferrdict_sens_TM"/>
</dbReference>
<dbReference type="Pfam" id="PF04773">
    <property type="entry name" value="FecR"/>
    <property type="match status" value="1"/>
</dbReference>
<dbReference type="PATRIC" id="fig|1747903.4.peg.3477"/>
<name>A0A1A7C524_9BURK</name>
<protein>
    <submittedName>
        <fullName evidence="3">Transmembrane sensor</fullName>
    </submittedName>
</protein>
<dbReference type="Pfam" id="PF16220">
    <property type="entry name" value="DUF4880"/>
    <property type="match status" value="1"/>
</dbReference>
<dbReference type="PANTHER" id="PTHR30273">
    <property type="entry name" value="PERIPLASMIC SIGNAL SENSOR AND SIGMA FACTOR ACTIVATOR FECR-RELATED"/>
    <property type="match status" value="1"/>
</dbReference>
<gene>
    <name evidence="3" type="ORF">ASR47_101282</name>
</gene>
<sequence length="329" mass="36244">MRAAGMSASELPVPSVPPLSRKVARQAVEWFLIEQSGQATPAELAASARWRARDAEHLRAWHKVRQVSGQLEHASALLPPGVAAPVLRRPQRRAAMQALLALMALPGAWMLYRQEVLADYRSAVGQRRELSLPDGGRLLLNTDSAADVDYTGHERLLILRRGELLVETRPDHAGKRPLIVATPHGRIRALGTRFIVRLDDAGSCVTVLEHAVQIAPRASSATVRRLEAGQQSRFDADHANLPVAAPPQAHAWTQGMLMAQDMRLDAFAAELARYRPGLLRVEPAVASLRLSGAFRLDDTDIVLDNLTQMLPVDVLYRSRYWVTIAPHAK</sequence>
<feature type="domain" description="FecR N-terminal" evidence="2">
    <location>
        <begin position="25"/>
        <end position="66"/>
    </location>
</feature>
<proteinExistence type="predicted"/>
<keyword evidence="4" id="KW-1185">Reference proteome</keyword>
<dbReference type="InterPro" id="IPR006860">
    <property type="entry name" value="FecR"/>
</dbReference>
<dbReference type="STRING" id="1747903.ASR47_101282"/>
<evidence type="ECO:0000259" key="1">
    <source>
        <dbReference type="Pfam" id="PF04773"/>
    </source>
</evidence>
<dbReference type="Proteomes" id="UP000092713">
    <property type="component" value="Unassembled WGS sequence"/>
</dbReference>
<dbReference type="PIRSF" id="PIRSF018266">
    <property type="entry name" value="FecR"/>
    <property type="match status" value="1"/>
</dbReference>